<evidence type="ECO:0000256" key="6">
    <source>
        <dbReference type="ARBA" id="ARBA00023002"/>
    </source>
</evidence>
<dbReference type="eggNOG" id="KOG1399">
    <property type="taxonomic scope" value="Eukaryota"/>
</dbReference>
<dbReference type="Gene3D" id="3.50.50.60">
    <property type="entry name" value="FAD/NAD(P)-binding domain"/>
    <property type="match status" value="2"/>
</dbReference>
<dbReference type="PANTHER" id="PTHR43098:SF3">
    <property type="entry name" value="L-ORNITHINE N(5)-MONOOXYGENASE-RELATED"/>
    <property type="match status" value="1"/>
</dbReference>
<dbReference type="HOGENOM" id="CLU_006937_8_0_1"/>
<dbReference type="GO" id="GO:0004499">
    <property type="term" value="F:N,N-dimethylaniline monooxygenase activity"/>
    <property type="evidence" value="ECO:0007669"/>
    <property type="project" value="InterPro"/>
</dbReference>
<comment type="cofactor">
    <cofactor evidence="1">
        <name>FAD</name>
        <dbReference type="ChEBI" id="CHEBI:57692"/>
    </cofactor>
</comment>
<evidence type="ECO:0000256" key="3">
    <source>
        <dbReference type="ARBA" id="ARBA00022630"/>
    </source>
</evidence>
<protein>
    <submittedName>
        <fullName evidence="8">Steroid monooxygenase (CpmA), putative</fullName>
    </submittedName>
</protein>
<proteinExistence type="inferred from homology"/>
<accession>A1CA81</accession>
<evidence type="ECO:0000256" key="5">
    <source>
        <dbReference type="ARBA" id="ARBA00022857"/>
    </source>
</evidence>
<dbReference type="Pfam" id="PF00743">
    <property type="entry name" value="FMO-like"/>
    <property type="match status" value="1"/>
</dbReference>
<comment type="similarity">
    <text evidence="2">Belongs to the FAD-binding monooxygenase family.</text>
</comment>
<name>A1CA81_ASPCL</name>
<dbReference type="OrthoDB" id="66881at2759"/>
<dbReference type="PRINTS" id="PR00411">
    <property type="entry name" value="PNDRDTASEI"/>
</dbReference>
<evidence type="ECO:0000256" key="4">
    <source>
        <dbReference type="ARBA" id="ARBA00022827"/>
    </source>
</evidence>
<dbReference type="RefSeq" id="XP_001274075.1">
    <property type="nucleotide sequence ID" value="XM_001274074.1"/>
</dbReference>
<evidence type="ECO:0000313" key="8">
    <source>
        <dbReference type="EMBL" id="EAW12649.1"/>
    </source>
</evidence>
<dbReference type="SUPFAM" id="SSF51905">
    <property type="entry name" value="FAD/NAD(P)-binding domain"/>
    <property type="match status" value="1"/>
</dbReference>
<organism evidence="8 9">
    <name type="scientific">Aspergillus clavatus (strain ATCC 1007 / CBS 513.65 / DSM 816 / NCTC 3887 / NRRL 1 / QM 1276 / 107)</name>
    <dbReference type="NCBI Taxonomy" id="344612"/>
    <lineage>
        <taxon>Eukaryota</taxon>
        <taxon>Fungi</taxon>
        <taxon>Dikarya</taxon>
        <taxon>Ascomycota</taxon>
        <taxon>Pezizomycotina</taxon>
        <taxon>Eurotiomycetes</taxon>
        <taxon>Eurotiomycetidae</taxon>
        <taxon>Eurotiales</taxon>
        <taxon>Aspergillaceae</taxon>
        <taxon>Aspergillus</taxon>
        <taxon>Aspergillus subgen. Fumigati</taxon>
    </lineage>
</organism>
<dbReference type="KEGG" id="act:ACLA_010750"/>
<dbReference type="OMA" id="VKKDCAF"/>
<reference evidence="8 9" key="1">
    <citation type="journal article" date="2008" name="PLoS Genet.">
        <title>Genomic islands in the pathogenic filamentous fungus Aspergillus fumigatus.</title>
        <authorList>
            <person name="Fedorova N.D."/>
            <person name="Khaldi N."/>
            <person name="Joardar V.S."/>
            <person name="Maiti R."/>
            <person name="Amedeo P."/>
            <person name="Anderson M.J."/>
            <person name="Crabtree J."/>
            <person name="Silva J.C."/>
            <person name="Badger J.H."/>
            <person name="Albarraq A."/>
            <person name="Angiuoli S."/>
            <person name="Bussey H."/>
            <person name="Bowyer P."/>
            <person name="Cotty P.J."/>
            <person name="Dyer P.S."/>
            <person name="Egan A."/>
            <person name="Galens K."/>
            <person name="Fraser-Liggett C.M."/>
            <person name="Haas B.J."/>
            <person name="Inman J.M."/>
            <person name="Kent R."/>
            <person name="Lemieux S."/>
            <person name="Malavazi I."/>
            <person name="Orvis J."/>
            <person name="Roemer T."/>
            <person name="Ronning C.M."/>
            <person name="Sundaram J.P."/>
            <person name="Sutton G."/>
            <person name="Turner G."/>
            <person name="Venter J.C."/>
            <person name="White O.R."/>
            <person name="Whitty B.R."/>
            <person name="Youngman P."/>
            <person name="Wolfe K.H."/>
            <person name="Goldman G.H."/>
            <person name="Wortman J.R."/>
            <person name="Jiang B."/>
            <person name="Denning D.W."/>
            <person name="Nierman W.C."/>
        </authorList>
    </citation>
    <scope>NUCLEOTIDE SEQUENCE [LARGE SCALE GENOMIC DNA]</scope>
    <source>
        <strain evidence="9">ATCC 1007 / CBS 513.65 / DSM 816 / NCTC 3887 / NRRL 1</strain>
    </source>
</reference>
<dbReference type="InterPro" id="IPR036188">
    <property type="entry name" value="FAD/NAD-bd_sf"/>
</dbReference>
<evidence type="ECO:0000313" key="9">
    <source>
        <dbReference type="Proteomes" id="UP000006701"/>
    </source>
</evidence>
<dbReference type="GO" id="GO:0050661">
    <property type="term" value="F:NADP binding"/>
    <property type="evidence" value="ECO:0007669"/>
    <property type="project" value="InterPro"/>
</dbReference>
<keyword evidence="4" id="KW-0274">FAD</keyword>
<keyword evidence="5" id="KW-0521">NADP</keyword>
<dbReference type="InterPro" id="IPR020946">
    <property type="entry name" value="Flavin_mOase-like"/>
</dbReference>
<dbReference type="Proteomes" id="UP000006701">
    <property type="component" value="Unassembled WGS sequence"/>
</dbReference>
<keyword evidence="6" id="KW-0560">Oxidoreductase</keyword>
<evidence type="ECO:0000256" key="2">
    <source>
        <dbReference type="ARBA" id="ARBA00010139"/>
    </source>
</evidence>
<dbReference type="InterPro" id="IPR050775">
    <property type="entry name" value="FAD-binding_Monooxygenases"/>
</dbReference>
<evidence type="ECO:0000256" key="1">
    <source>
        <dbReference type="ARBA" id="ARBA00001974"/>
    </source>
</evidence>
<evidence type="ECO:0000256" key="7">
    <source>
        <dbReference type="ARBA" id="ARBA00023033"/>
    </source>
</evidence>
<dbReference type="AlphaFoldDB" id="A1CA81"/>
<dbReference type="EMBL" id="DS027049">
    <property type="protein sequence ID" value="EAW12649.1"/>
    <property type="molecule type" value="Genomic_DNA"/>
</dbReference>
<dbReference type="GO" id="GO:0050660">
    <property type="term" value="F:flavin adenine dinucleotide binding"/>
    <property type="evidence" value="ECO:0007669"/>
    <property type="project" value="InterPro"/>
</dbReference>
<keyword evidence="7 8" id="KW-0503">Monooxygenase</keyword>
<sequence>MRTELGGNASHQDTTGAYASALHVDVLIVGAGFGGIYCLYEMRKLGLQAVIYEAGSDIGGAWRWNCYPGAGVDSEVPEYQFSIPETWKDWTWSTNYPRCDELRSYFSHVDRVLRVKKDCAFNTVVVGARFDTHEGRWRIRTADGRTASAKYFIIAAGFSAKRYVPDWPGIETFRGAIYHSSCWPEKPVDVRGKRCAVIGTGASGTQVTQAWGPVAGSLKVFQRTPNLALPMRRRCLSVREQEQAKTLYPALFSLREKTFGGFLYTLSEKSICEDSPAERDAFLDKLWTDGGFRFWVGNYRDHLLDPDANRIVYDFWRTKVRQRICDAKLQELLAPVEPPHYWGVKLPSLEETYFEQFNRPNVELVSIKDNPIASFTASGIRLQDGTVHELDVICIATGFEASTGSMTNMGLTSINGTALEDEWRDGAYTYLGMTVSGYPNMFHLYGPQGPTHLSNGPTAVEIQGRWIADAIKQIERQGIKYVDPMPEAARTWKKRIDELSDKTLFPTTKSMYMGGTKPGAVFEQGSYAGGVPQYLKDIRPVLPGFEGFTVVRN</sequence>
<dbReference type="GeneID" id="4706832"/>
<dbReference type="PANTHER" id="PTHR43098">
    <property type="entry name" value="L-ORNITHINE N(5)-MONOOXYGENASE-RELATED"/>
    <property type="match status" value="1"/>
</dbReference>
<gene>
    <name evidence="8" type="ORF">ACLA_010750</name>
</gene>
<dbReference type="VEuPathDB" id="FungiDB:ACLA_010750"/>
<keyword evidence="3" id="KW-0285">Flavoprotein</keyword>
<keyword evidence="9" id="KW-1185">Reference proteome</keyword>